<keyword evidence="2 4" id="KW-0808">Transferase</keyword>
<dbReference type="Pfam" id="PF00145">
    <property type="entry name" value="DNA_methylase"/>
    <property type="match status" value="1"/>
</dbReference>
<feature type="non-terminal residue" evidence="4">
    <location>
        <position position="1"/>
    </location>
</feature>
<evidence type="ECO:0000256" key="1">
    <source>
        <dbReference type="ARBA" id="ARBA00022603"/>
    </source>
</evidence>
<dbReference type="InterPro" id="IPR001525">
    <property type="entry name" value="C5_MeTfrase"/>
</dbReference>
<dbReference type="AlphaFoldDB" id="J9BQF3"/>
<name>J9BQF3_9ZZZZ</name>
<gene>
    <name evidence="4" type="ORF">EVA_22078</name>
</gene>
<dbReference type="GO" id="GO:0032259">
    <property type="term" value="P:methylation"/>
    <property type="evidence" value="ECO:0007669"/>
    <property type="project" value="UniProtKB-KW"/>
</dbReference>
<dbReference type="EC" id="2.1.1.-" evidence="4"/>
<organism evidence="4">
    <name type="scientific">gut metagenome</name>
    <dbReference type="NCBI Taxonomy" id="749906"/>
    <lineage>
        <taxon>unclassified sequences</taxon>
        <taxon>metagenomes</taxon>
        <taxon>organismal metagenomes</taxon>
    </lineage>
</organism>
<dbReference type="PROSITE" id="PS00094">
    <property type="entry name" value="C5_MTASE_1"/>
    <property type="match status" value="1"/>
</dbReference>
<proteinExistence type="predicted"/>
<evidence type="ECO:0000256" key="2">
    <source>
        <dbReference type="ARBA" id="ARBA00022679"/>
    </source>
</evidence>
<dbReference type="Gene3D" id="3.40.50.150">
    <property type="entry name" value="Vaccinia Virus protein VP39"/>
    <property type="match status" value="1"/>
</dbReference>
<comment type="caution">
    <text evidence="4">The sequence shown here is derived from an EMBL/GenBank/DDBJ whole genome shotgun (WGS) entry which is preliminary data.</text>
</comment>
<feature type="non-terminal residue" evidence="4">
    <location>
        <position position="94"/>
    </location>
</feature>
<protein>
    <submittedName>
        <fullName evidence="4">Protein containing C-5 cytosine-specific DNA methylase domain protein</fullName>
        <ecNumber evidence="4">2.1.1.-</ecNumber>
    </submittedName>
</protein>
<keyword evidence="1 4" id="KW-0489">Methyltransferase</keyword>
<reference evidence="4" key="1">
    <citation type="journal article" date="2012" name="PLoS ONE">
        <title>Gene sets for utilization of primary and secondary nutrition supplies in the distal gut of endangered iberian lynx.</title>
        <authorList>
            <person name="Alcaide M."/>
            <person name="Messina E."/>
            <person name="Richter M."/>
            <person name="Bargiela R."/>
            <person name="Peplies J."/>
            <person name="Huws S.A."/>
            <person name="Newbold C.J."/>
            <person name="Golyshin P.N."/>
            <person name="Simon M.A."/>
            <person name="Lopez G."/>
            <person name="Yakimov M.M."/>
            <person name="Ferrer M."/>
        </authorList>
    </citation>
    <scope>NUCLEOTIDE SEQUENCE</scope>
</reference>
<dbReference type="SUPFAM" id="SSF53335">
    <property type="entry name" value="S-adenosyl-L-methionine-dependent methyltransferases"/>
    <property type="match status" value="1"/>
</dbReference>
<dbReference type="InterPro" id="IPR029063">
    <property type="entry name" value="SAM-dependent_MTases_sf"/>
</dbReference>
<dbReference type="GO" id="GO:0008168">
    <property type="term" value="F:methyltransferase activity"/>
    <property type="evidence" value="ECO:0007669"/>
    <property type="project" value="UniProtKB-KW"/>
</dbReference>
<accession>J9BQF3</accession>
<dbReference type="InterPro" id="IPR018117">
    <property type="entry name" value="C5_DNA_meth_AS"/>
</dbReference>
<evidence type="ECO:0000256" key="3">
    <source>
        <dbReference type="ARBA" id="ARBA00022691"/>
    </source>
</evidence>
<sequence length="94" mass="10478">HYGDIAQMDGGKIEPVDIITFGSPCTDMSIAGRRAGLEGKQSVLFYEAIRIIKEMRRKTNGKYPRWICWENVPGAFSSNKGEDFRAVLEAIIGV</sequence>
<dbReference type="EMBL" id="AMCI01009243">
    <property type="protein sequence ID" value="EJW89815.1"/>
    <property type="molecule type" value="Genomic_DNA"/>
</dbReference>
<keyword evidence="3" id="KW-0949">S-adenosyl-L-methionine</keyword>
<evidence type="ECO:0000313" key="4">
    <source>
        <dbReference type="EMBL" id="EJW89815.1"/>
    </source>
</evidence>